<dbReference type="SUPFAM" id="SSF52540">
    <property type="entry name" value="P-loop containing nucleoside triphosphate hydrolases"/>
    <property type="match status" value="1"/>
</dbReference>
<dbReference type="CDD" id="cd03244">
    <property type="entry name" value="ABCC_MRP_domain2"/>
    <property type="match status" value="1"/>
</dbReference>
<keyword evidence="2" id="KW-0813">Transport</keyword>
<organism evidence="11 12">
    <name type="scientific">Mycena sanguinolenta</name>
    <dbReference type="NCBI Taxonomy" id="230812"/>
    <lineage>
        <taxon>Eukaryota</taxon>
        <taxon>Fungi</taxon>
        <taxon>Dikarya</taxon>
        <taxon>Basidiomycota</taxon>
        <taxon>Agaricomycotina</taxon>
        <taxon>Agaricomycetes</taxon>
        <taxon>Agaricomycetidae</taxon>
        <taxon>Agaricales</taxon>
        <taxon>Marasmiineae</taxon>
        <taxon>Mycenaceae</taxon>
        <taxon>Mycena</taxon>
    </lineage>
</organism>
<comment type="subcellular location">
    <subcellularLocation>
        <location evidence="1">Membrane</location>
        <topology evidence="1">Multi-pass membrane protein</topology>
    </subcellularLocation>
</comment>
<evidence type="ECO:0000256" key="5">
    <source>
        <dbReference type="ARBA" id="ARBA00022840"/>
    </source>
</evidence>
<keyword evidence="12" id="KW-1185">Reference proteome</keyword>
<evidence type="ECO:0000313" key="11">
    <source>
        <dbReference type="EMBL" id="KAF7375592.1"/>
    </source>
</evidence>
<evidence type="ECO:0000256" key="7">
    <source>
        <dbReference type="ARBA" id="ARBA00023136"/>
    </source>
</evidence>
<protein>
    <submittedName>
        <fullName evidence="11">p-loop containing nucleoside triphosphate hydrolase protein</fullName>
    </submittedName>
</protein>
<feature type="domain" description="ABC transmembrane type-1" evidence="10">
    <location>
        <begin position="1"/>
        <end position="166"/>
    </location>
</feature>
<dbReference type="Pfam" id="PF00664">
    <property type="entry name" value="ABC_membrane"/>
    <property type="match status" value="1"/>
</dbReference>
<evidence type="ECO:0000256" key="6">
    <source>
        <dbReference type="ARBA" id="ARBA00022989"/>
    </source>
</evidence>
<dbReference type="Gene3D" id="3.40.50.300">
    <property type="entry name" value="P-loop containing nucleotide triphosphate hydrolases"/>
    <property type="match status" value="1"/>
</dbReference>
<dbReference type="PROSITE" id="PS50929">
    <property type="entry name" value="ABC_TM1F"/>
    <property type="match status" value="1"/>
</dbReference>
<comment type="caution">
    <text evidence="11">The sequence shown here is derived from an EMBL/GenBank/DDBJ whole genome shotgun (WGS) entry which is preliminary data.</text>
</comment>
<feature type="transmembrane region" description="Helical" evidence="8">
    <location>
        <begin position="12"/>
        <end position="42"/>
    </location>
</feature>
<dbReference type="Gene3D" id="1.20.1560.10">
    <property type="entry name" value="ABC transporter type 1, transmembrane domain"/>
    <property type="match status" value="1"/>
</dbReference>
<proteinExistence type="predicted"/>
<dbReference type="SUPFAM" id="SSF90123">
    <property type="entry name" value="ABC transporter transmembrane region"/>
    <property type="match status" value="1"/>
</dbReference>
<dbReference type="InterPro" id="IPR011527">
    <property type="entry name" value="ABC1_TM_dom"/>
</dbReference>
<dbReference type="GO" id="GO:0016887">
    <property type="term" value="F:ATP hydrolysis activity"/>
    <property type="evidence" value="ECO:0007669"/>
    <property type="project" value="InterPro"/>
</dbReference>
<dbReference type="OrthoDB" id="6500128at2759"/>
<dbReference type="GO" id="GO:0016020">
    <property type="term" value="C:membrane"/>
    <property type="evidence" value="ECO:0007669"/>
    <property type="project" value="UniProtKB-SubCell"/>
</dbReference>
<evidence type="ECO:0000259" key="10">
    <source>
        <dbReference type="PROSITE" id="PS50929"/>
    </source>
</evidence>
<accession>A0A8H6ZDV9</accession>
<sequence length="439" mass="48829">MAVTQIGLAMFGLLIIITVTTPWIGLLIFGIVITFAVVQYFYTRTSAQLRRLDLGSRTPLYTLLTDTVNADGLCTLQAFKSQQHFTDINSKRVQASQKPFFLVKARQRWLVGQIKMSVSFINAALICFVVALQHSTSAGLFAFALIQAMSLMERLNWFFTTWVDVEICIVAAGRIKEFVDWVPEEAIQPQKDHELRLAKEKTGMWPTQGGIVFDTVVARYRPELDPALHGLAFHIRAGERVGVVGRTGSGKSTLLAVLFRKINIKKGQILVDGTNISGISLDMLRSGMTLIPQDPVLLEISMHANLDIEGKHTDEEIWRALELSSRFPSKLDEVVTGSSRFSRGQKQLLALARALLRQRNVVCLDEATSSIDVETDQAMQQTLHSSFGAATIITIAHRISTVQDYVRIIVLDNGRVVENGSPTELWKYLEGVDDKPDAA</sequence>
<dbReference type="FunFam" id="3.40.50.300:FF:000838">
    <property type="entry name" value="ABC multidrug transporter (Eurofung)"/>
    <property type="match status" value="1"/>
</dbReference>
<evidence type="ECO:0000256" key="2">
    <source>
        <dbReference type="ARBA" id="ARBA00022448"/>
    </source>
</evidence>
<dbReference type="PROSITE" id="PS50893">
    <property type="entry name" value="ABC_TRANSPORTER_2"/>
    <property type="match status" value="1"/>
</dbReference>
<dbReference type="InterPro" id="IPR036640">
    <property type="entry name" value="ABC1_TM_sf"/>
</dbReference>
<feature type="transmembrane region" description="Helical" evidence="8">
    <location>
        <begin position="123"/>
        <end position="146"/>
    </location>
</feature>
<dbReference type="GO" id="GO:0005524">
    <property type="term" value="F:ATP binding"/>
    <property type="evidence" value="ECO:0007669"/>
    <property type="project" value="UniProtKB-KW"/>
</dbReference>
<evidence type="ECO:0000259" key="9">
    <source>
        <dbReference type="PROSITE" id="PS50893"/>
    </source>
</evidence>
<evidence type="ECO:0000256" key="3">
    <source>
        <dbReference type="ARBA" id="ARBA00022692"/>
    </source>
</evidence>
<keyword evidence="6 8" id="KW-1133">Transmembrane helix</keyword>
<evidence type="ECO:0000313" key="12">
    <source>
        <dbReference type="Proteomes" id="UP000623467"/>
    </source>
</evidence>
<keyword evidence="5" id="KW-0067">ATP-binding</keyword>
<dbReference type="InterPro" id="IPR003593">
    <property type="entry name" value="AAA+_ATPase"/>
</dbReference>
<dbReference type="InterPro" id="IPR027417">
    <property type="entry name" value="P-loop_NTPase"/>
</dbReference>
<evidence type="ECO:0000256" key="8">
    <source>
        <dbReference type="SAM" id="Phobius"/>
    </source>
</evidence>
<evidence type="ECO:0000256" key="4">
    <source>
        <dbReference type="ARBA" id="ARBA00022741"/>
    </source>
</evidence>
<dbReference type="PANTHER" id="PTHR24223:SF399">
    <property type="entry name" value="ABC TRANSPORTER ATNG"/>
    <property type="match status" value="1"/>
</dbReference>
<keyword evidence="3 8" id="KW-0812">Transmembrane</keyword>
<keyword evidence="4" id="KW-0547">Nucleotide-binding</keyword>
<dbReference type="PANTHER" id="PTHR24223">
    <property type="entry name" value="ATP-BINDING CASSETTE SUB-FAMILY C"/>
    <property type="match status" value="1"/>
</dbReference>
<name>A0A8H6ZDV9_9AGAR</name>
<dbReference type="InterPro" id="IPR050173">
    <property type="entry name" value="ABC_transporter_C-like"/>
</dbReference>
<keyword evidence="7 8" id="KW-0472">Membrane</keyword>
<dbReference type="InterPro" id="IPR003439">
    <property type="entry name" value="ABC_transporter-like_ATP-bd"/>
</dbReference>
<dbReference type="Pfam" id="PF00005">
    <property type="entry name" value="ABC_tran"/>
    <property type="match status" value="1"/>
</dbReference>
<keyword evidence="11" id="KW-0378">Hydrolase</keyword>
<reference evidence="11" key="1">
    <citation type="submission" date="2020-05" db="EMBL/GenBank/DDBJ databases">
        <title>Mycena genomes resolve the evolution of fungal bioluminescence.</title>
        <authorList>
            <person name="Tsai I.J."/>
        </authorList>
    </citation>
    <scope>NUCLEOTIDE SEQUENCE</scope>
    <source>
        <strain evidence="11">160909Yilan</strain>
    </source>
</reference>
<dbReference type="SMART" id="SM00382">
    <property type="entry name" value="AAA"/>
    <property type="match status" value="1"/>
</dbReference>
<dbReference type="EMBL" id="JACAZH010000002">
    <property type="protein sequence ID" value="KAF7375592.1"/>
    <property type="molecule type" value="Genomic_DNA"/>
</dbReference>
<dbReference type="Proteomes" id="UP000623467">
    <property type="component" value="Unassembled WGS sequence"/>
</dbReference>
<evidence type="ECO:0000256" key="1">
    <source>
        <dbReference type="ARBA" id="ARBA00004141"/>
    </source>
</evidence>
<dbReference type="AlphaFoldDB" id="A0A8H6ZDV9"/>
<feature type="domain" description="ABC transporter" evidence="9">
    <location>
        <begin position="211"/>
        <end position="438"/>
    </location>
</feature>
<dbReference type="GO" id="GO:0140359">
    <property type="term" value="F:ABC-type transporter activity"/>
    <property type="evidence" value="ECO:0007669"/>
    <property type="project" value="InterPro"/>
</dbReference>
<gene>
    <name evidence="11" type="ORF">MSAN_00447800</name>
</gene>